<comment type="caution">
    <text evidence="1">The sequence shown here is derived from an EMBL/GenBank/DDBJ whole genome shotgun (WGS) entry which is preliminary data.</text>
</comment>
<evidence type="ECO:0000313" key="2">
    <source>
        <dbReference type="Proteomes" id="UP001064048"/>
    </source>
</evidence>
<organism evidence="1 2">
    <name type="scientific">Choristoneura fumiferana</name>
    <name type="common">Spruce budworm moth</name>
    <name type="synonym">Archips fumiferana</name>
    <dbReference type="NCBI Taxonomy" id="7141"/>
    <lineage>
        <taxon>Eukaryota</taxon>
        <taxon>Metazoa</taxon>
        <taxon>Ecdysozoa</taxon>
        <taxon>Arthropoda</taxon>
        <taxon>Hexapoda</taxon>
        <taxon>Insecta</taxon>
        <taxon>Pterygota</taxon>
        <taxon>Neoptera</taxon>
        <taxon>Endopterygota</taxon>
        <taxon>Lepidoptera</taxon>
        <taxon>Glossata</taxon>
        <taxon>Ditrysia</taxon>
        <taxon>Tortricoidea</taxon>
        <taxon>Tortricidae</taxon>
        <taxon>Tortricinae</taxon>
        <taxon>Choristoneura</taxon>
    </lineage>
</organism>
<keyword evidence="2" id="KW-1185">Reference proteome</keyword>
<dbReference type="EMBL" id="CM046121">
    <property type="protein sequence ID" value="KAI8434251.1"/>
    <property type="molecule type" value="Genomic_DNA"/>
</dbReference>
<dbReference type="Proteomes" id="UP001064048">
    <property type="component" value="Chromosome 21"/>
</dbReference>
<reference evidence="1 2" key="1">
    <citation type="journal article" date="2022" name="Genome Biol. Evol.">
        <title>The Spruce Budworm Genome: Reconstructing the Evolutionary History of Antifreeze Proteins.</title>
        <authorList>
            <person name="Beliveau C."/>
            <person name="Gagne P."/>
            <person name="Picq S."/>
            <person name="Vernygora O."/>
            <person name="Keeling C.I."/>
            <person name="Pinkney K."/>
            <person name="Doucet D."/>
            <person name="Wen F."/>
            <person name="Johnston J.S."/>
            <person name="Maaroufi H."/>
            <person name="Boyle B."/>
            <person name="Laroche J."/>
            <person name="Dewar K."/>
            <person name="Juretic N."/>
            <person name="Blackburn G."/>
            <person name="Nisole A."/>
            <person name="Brunet B."/>
            <person name="Brandao M."/>
            <person name="Lumley L."/>
            <person name="Duan J."/>
            <person name="Quan G."/>
            <person name="Lucarotti C.J."/>
            <person name="Roe A.D."/>
            <person name="Sperling F.A.H."/>
            <person name="Levesque R.C."/>
            <person name="Cusson M."/>
        </authorList>
    </citation>
    <scope>NUCLEOTIDE SEQUENCE [LARGE SCALE GENOMIC DNA]</scope>
    <source>
        <strain evidence="1">Glfc:IPQL:Cfum</strain>
    </source>
</reference>
<name>A0ACC0KDW0_CHOFU</name>
<sequence>MSWRLVTMKPPLVVQHEVAARQYVDPWCAVLSADAMPPSVQRAASEVARNGDHWENVLKAIHSQDQNMCFSDSNSQQPWNQFNYENSVKREEASSQSDEDAESKQERRKRKKKSRWGDEPPLADIKPPGLVAPLPPGMPPMPPMPPMPDEDGLKLTTVNRNNQALMQYAMTNFGTTNLSPEDWKKCEDNFKLNLLFQDMLKKRQEVERLAASGKHKYEYDSDEDTAEGTWEHK</sequence>
<accession>A0ACC0KDW0</accession>
<gene>
    <name evidence="1" type="ORF">MSG28_012346</name>
</gene>
<protein>
    <submittedName>
        <fullName evidence="1">Uncharacterized protein</fullName>
    </submittedName>
</protein>
<proteinExistence type="predicted"/>
<evidence type="ECO:0000313" key="1">
    <source>
        <dbReference type="EMBL" id="KAI8434251.1"/>
    </source>
</evidence>